<dbReference type="PROSITE" id="PS00198">
    <property type="entry name" value="4FE4S_FER_1"/>
    <property type="match status" value="1"/>
</dbReference>
<evidence type="ECO:0000259" key="4">
    <source>
        <dbReference type="PROSITE" id="PS51379"/>
    </source>
</evidence>
<dbReference type="AlphaFoldDB" id="A0A7V2AWG2"/>
<keyword evidence="3" id="KW-0411">Iron-sulfur</keyword>
<keyword evidence="1" id="KW-0479">Metal-binding</keyword>
<dbReference type="InterPro" id="IPR017900">
    <property type="entry name" value="4Fe4S_Fe_S_CS"/>
</dbReference>
<feature type="non-terminal residue" evidence="5">
    <location>
        <position position="1"/>
    </location>
</feature>
<gene>
    <name evidence="5" type="ORF">ENO08_08665</name>
</gene>
<dbReference type="EMBL" id="DSEC01000621">
    <property type="protein sequence ID" value="HER44516.1"/>
    <property type="molecule type" value="Genomic_DNA"/>
</dbReference>
<reference evidence="5" key="1">
    <citation type="journal article" date="2020" name="mSystems">
        <title>Genome- and Community-Level Interaction Insights into Carbon Utilization and Element Cycling Functions of Hydrothermarchaeota in Hydrothermal Sediment.</title>
        <authorList>
            <person name="Zhou Z."/>
            <person name="Liu Y."/>
            <person name="Xu W."/>
            <person name="Pan J."/>
            <person name="Luo Z.H."/>
            <person name="Li M."/>
        </authorList>
    </citation>
    <scope>NUCLEOTIDE SEQUENCE [LARGE SCALE GENOMIC DNA]</scope>
    <source>
        <strain evidence="5">SpSt-1233</strain>
    </source>
</reference>
<sequence>IEEIPCNPCVDSCPEGSIVIKGDPIMGLPVFEGNCIACGRCVAICPGLAINLVKPDYDGEKGTSLLTFPFELDGGGLAPGSAVATVDMEGNRVGEGTIKRFRASPIQDQRRLVTVEVPKDEAFLVAGFTVLEPEEGRPEPFEGEPIPDDTIVCRCERITAGEVRAEIRAGVRDMNILKATIRTGMGACGGKTCTDLILRLYREEGIDPCDVTLPTSRPFTAEVHLKAFAGIDGGKK</sequence>
<evidence type="ECO:0000313" key="5">
    <source>
        <dbReference type="EMBL" id="HER44516.1"/>
    </source>
</evidence>
<dbReference type="GO" id="GO:0046872">
    <property type="term" value="F:metal ion binding"/>
    <property type="evidence" value="ECO:0007669"/>
    <property type="project" value="UniProtKB-KW"/>
</dbReference>
<organism evidence="5">
    <name type="scientific">Eiseniibacteriota bacterium</name>
    <dbReference type="NCBI Taxonomy" id="2212470"/>
    <lineage>
        <taxon>Bacteria</taxon>
        <taxon>Candidatus Eiseniibacteriota</taxon>
    </lineage>
</organism>
<accession>A0A7V2AWG2</accession>
<dbReference type="SUPFAM" id="SSF54862">
    <property type="entry name" value="4Fe-4S ferredoxins"/>
    <property type="match status" value="1"/>
</dbReference>
<comment type="caution">
    <text evidence="5">The sequence shown here is derived from an EMBL/GenBank/DDBJ whole genome shotgun (WGS) entry which is preliminary data.</text>
</comment>
<dbReference type="Gene3D" id="3.30.70.20">
    <property type="match status" value="1"/>
</dbReference>
<feature type="domain" description="4Fe-4S ferredoxin-type" evidence="4">
    <location>
        <begin position="26"/>
        <end position="55"/>
    </location>
</feature>
<dbReference type="InterPro" id="IPR017896">
    <property type="entry name" value="4Fe4S_Fe-S-bd"/>
</dbReference>
<evidence type="ECO:0000256" key="1">
    <source>
        <dbReference type="ARBA" id="ARBA00022723"/>
    </source>
</evidence>
<dbReference type="InterPro" id="IPR007419">
    <property type="entry name" value="BFD-like_2Fe2S-bd_dom"/>
</dbReference>
<dbReference type="GO" id="GO:0051536">
    <property type="term" value="F:iron-sulfur cluster binding"/>
    <property type="evidence" value="ECO:0007669"/>
    <property type="project" value="UniProtKB-KW"/>
</dbReference>
<dbReference type="Pfam" id="PF04324">
    <property type="entry name" value="Fer2_BFD"/>
    <property type="match status" value="1"/>
</dbReference>
<proteinExistence type="predicted"/>
<keyword evidence="2" id="KW-0408">Iron</keyword>
<dbReference type="InterPro" id="IPR041854">
    <property type="entry name" value="BFD-like_2Fe2S-bd_dom_sf"/>
</dbReference>
<dbReference type="Proteomes" id="UP000886069">
    <property type="component" value="Unassembled WGS sequence"/>
</dbReference>
<dbReference type="Gene3D" id="1.10.10.1100">
    <property type="entry name" value="BFD-like [2Fe-2S]-binding domain"/>
    <property type="match status" value="1"/>
</dbReference>
<evidence type="ECO:0000256" key="2">
    <source>
        <dbReference type="ARBA" id="ARBA00023004"/>
    </source>
</evidence>
<name>A0A7V2AWG2_UNCEI</name>
<dbReference type="Pfam" id="PF13187">
    <property type="entry name" value="Fer4_9"/>
    <property type="match status" value="1"/>
</dbReference>
<protein>
    <submittedName>
        <fullName evidence="5">Sulfurtransferase</fullName>
    </submittedName>
</protein>
<evidence type="ECO:0000256" key="3">
    <source>
        <dbReference type="ARBA" id="ARBA00023014"/>
    </source>
</evidence>
<dbReference type="PROSITE" id="PS51379">
    <property type="entry name" value="4FE4S_FER_2"/>
    <property type="match status" value="1"/>
</dbReference>